<dbReference type="EMBL" id="JAPQKO010000008">
    <property type="protein sequence ID" value="KAJ5152327.1"/>
    <property type="molecule type" value="Genomic_DNA"/>
</dbReference>
<dbReference type="Proteomes" id="UP001146351">
    <property type="component" value="Unassembled WGS sequence"/>
</dbReference>
<gene>
    <name evidence="1" type="ORF">N7492_010622</name>
</gene>
<comment type="caution">
    <text evidence="1">The sequence shown here is derived from an EMBL/GenBank/DDBJ whole genome shotgun (WGS) entry which is preliminary data.</text>
</comment>
<accession>A0A9W9HMS9</accession>
<sequence>MRPFKGRGRMGEDLDDARKVGIQPPNLAVGAYGNVIQKPFTSDKAFKPETSGPLVEGGMQRAMAFLILEMGEGVEG</sequence>
<evidence type="ECO:0000313" key="2">
    <source>
        <dbReference type="Proteomes" id="UP001146351"/>
    </source>
</evidence>
<dbReference type="AlphaFoldDB" id="A0A9W9HMS9"/>
<reference evidence="1" key="1">
    <citation type="submission" date="2022-11" db="EMBL/GenBank/DDBJ databases">
        <authorList>
            <person name="Petersen C."/>
        </authorList>
    </citation>
    <scope>NUCLEOTIDE SEQUENCE</scope>
    <source>
        <strain evidence="1">IBT 21917</strain>
    </source>
</reference>
<reference evidence="1" key="2">
    <citation type="journal article" date="2023" name="IMA Fungus">
        <title>Comparative genomic study of the Penicillium genus elucidates a diverse pangenome and 15 lateral gene transfer events.</title>
        <authorList>
            <person name="Petersen C."/>
            <person name="Sorensen T."/>
            <person name="Nielsen M.R."/>
            <person name="Sondergaard T.E."/>
            <person name="Sorensen J.L."/>
            <person name="Fitzpatrick D.A."/>
            <person name="Frisvad J.C."/>
            <person name="Nielsen K.L."/>
        </authorList>
    </citation>
    <scope>NUCLEOTIDE SEQUENCE</scope>
    <source>
        <strain evidence="1">IBT 21917</strain>
    </source>
</reference>
<protein>
    <submittedName>
        <fullName evidence="1">Uncharacterized protein</fullName>
    </submittedName>
</protein>
<organism evidence="1 2">
    <name type="scientific">Penicillium capsulatum</name>
    <dbReference type="NCBI Taxonomy" id="69766"/>
    <lineage>
        <taxon>Eukaryota</taxon>
        <taxon>Fungi</taxon>
        <taxon>Dikarya</taxon>
        <taxon>Ascomycota</taxon>
        <taxon>Pezizomycotina</taxon>
        <taxon>Eurotiomycetes</taxon>
        <taxon>Eurotiomycetidae</taxon>
        <taxon>Eurotiales</taxon>
        <taxon>Aspergillaceae</taxon>
        <taxon>Penicillium</taxon>
    </lineage>
</organism>
<keyword evidence="2" id="KW-1185">Reference proteome</keyword>
<proteinExistence type="predicted"/>
<name>A0A9W9HMS9_9EURO</name>
<evidence type="ECO:0000313" key="1">
    <source>
        <dbReference type="EMBL" id="KAJ5152327.1"/>
    </source>
</evidence>